<dbReference type="Gene3D" id="3.40.190.290">
    <property type="match status" value="1"/>
</dbReference>
<protein>
    <submittedName>
        <fullName evidence="6">LysR family transcriptional regulator</fullName>
    </submittedName>
</protein>
<dbReference type="PANTHER" id="PTHR30346">
    <property type="entry name" value="TRANSCRIPTIONAL DUAL REGULATOR HCAR-RELATED"/>
    <property type="match status" value="1"/>
</dbReference>
<dbReference type="InterPro" id="IPR005119">
    <property type="entry name" value="LysR_subst-bd"/>
</dbReference>
<organism evidence="6 7">
    <name type="scientific">Paramicrobacterium chengjingii</name>
    <dbReference type="NCBI Taxonomy" id="2769067"/>
    <lineage>
        <taxon>Bacteria</taxon>
        <taxon>Bacillati</taxon>
        <taxon>Actinomycetota</taxon>
        <taxon>Actinomycetes</taxon>
        <taxon>Micrococcales</taxon>
        <taxon>Microbacteriaceae</taxon>
        <taxon>Paramicrobacterium</taxon>
    </lineage>
</organism>
<evidence type="ECO:0000259" key="5">
    <source>
        <dbReference type="PROSITE" id="PS50931"/>
    </source>
</evidence>
<dbReference type="PANTHER" id="PTHR30346:SF29">
    <property type="entry name" value="LYSR SUBSTRATE-BINDING"/>
    <property type="match status" value="1"/>
</dbReference>
<evidence type="ECO:0000256" key="1">
    <source>
        <dbReference type="ARBA" id="ARBA00009437"/>
    </source>
</evidence>
<dbReference type="EMBL" id="CP061169">
    <property type="protein sequence ID" value="QPZ38425.1"/>
    <property type="molecule type" value="Genomic_DNA"/>
</dbReference>
<dbReference type="PROSITE" id="PS50931">
    <property type="entry name" value="HTH_LYSR"/>
    <property type="match status" value="1"/>
</dbReference>
<feature type="domain" description="HTH lysR-type" evidence="5">
    <location>
        <begin position="1"/>
        <end position="41"/>
    </location>
</feature>
<keyword evidence="4" id="KW-0804">Transcription</keyword>
<dbReference type="SUPFAM" id="SSF53850">
    <property type="entry name" value="Periplasmic binding protein-like II"/>
    <property type="match status" value="1"/>
</dbReference>
<evidence type="ECO:0000256" key="4">
    <source>
        <dbReference type="ARBA" id="ARBA00023163"/>
    </source>
</evidence>
<evidence type="ECO:0000313" key="7">
    <source>
        <dbReference type="Proteomes" id="UP000662814"/>
    </source>
</evidence>
<dbReference type="Pfam" id="PF00126">
    <property type="entry name" value="HTH_1"/>
    <property type="match status" value="1"/>
</dbReference>
<keyword evidence="7" id="KW-1185">Reference proteome</keyword>
<dbReference type="SUPFAM" id="SSF46785">
    <property type="entry name" value="Winged helix' DNA-binding domain"/>
    <property type="match status" value="1"/>
</dbReference>
<reference evidence="6 7" key="1">
    <citation type="submission" date="2020-12" db="EMBL/GenBank/DDBJ databases">
        <title>Microbacterium sp. HY060.</title>
        <authorList>
            <person name="Zhou J."/>
        </authorList>
    </citation>
    <scope>NUCLEOTIDE SEQUENCE [LARGE SCALE GENOMIC DNA]</scope>
    <source>
        <strain evidence="6 7">HY60</strain>
    </source>
</reference>
<comment type="similarity">
    <text evidence="1">Belongs to the LysR transcriptional regulatory family.</text>
</comment>
<dbReference type="InterPro" id="IPR036390">
    <property type="entry name" value="WH_DNA-bd_sf"/>
</dbReference>
<proteinExistence type="inferred from homology"/>
<dbReference type="InterPro" id="IPR000847">
    <property type="entry name" value="LysR_HTH_N"/>
</dbReference>
<evidence type="ECO:0000256" key="3">
    <source>
        <dbReference type="ARBA" id="ARBA00023125"/>
    </source>
</evidence>
<keyword evidence="3" id="KW-0238">DNA-binding</keyword>
<gene>
    <name evidence="6" type="ORF">HCR76_16845</name>
</gene>
<dbReference type="Proteomes" id="UP000662814">
    <property type="component" value="Chromosome"/>
</dbReference>
<dbReference type="CDD" id="cd08423">
    <property type="entry name" value="PBP2_LTTR_like_6"/>
    <property type="match status" value="1"/>
</dbReference>
<dbReference type="Gene3D" id="1.10.10.10">
    <property type="entry name" value="Winged helix-like DNA-binding domain superfamily/Winged helix DNA-binding domain"/>
    <property type="match status" value="1"/>
</dbReference>
<sequence length="289" mass="31762">MTAAAEAAGYSVSAISQQIRKLELEAGVPLLHRHSRGIFLTDAGRATVEHAERMRGQITSLQHSLDDIIGLRAGALRMGTFPTAGSSLLPAAINRFRKEHPFVELTVRSFRKAPLLAMLSRREISMSLLWEYPWSRIDHPNLDLIHLMDDPTDLVVSHTHPMADRDSVSVSELVNEMWVVRAERHPVMEAIIRASNKVGFEPKVAYEANDYQEAQAMVAVGLGVALVPRLALSVQRSDVKVIRLKGIVPRRRIMLARLADGVSNPADLAMVKMLIEAAQGFGAGGQPTS</sequence>
<dbReference type="Pfam" id="PF03466">
    <property type="entry name" value="LysR_substrate"/>
    <property type="match status" value="1"/>
</dbReference>
<evidence type="ECO:0000313" key="6">
    <source>
        <dbReference type="EMBL" id="QPZ38425.1"/>
    </source>
</evidence>
<name>A0ABX6YII0_9MICO</name>
<dbReference type="InterPro" id="IPR036388">
    <property type="entry name" value="WH-like_DNA-bd_sf"/>
</dbReference>
<accession>A0ABX6YII0</accession>
<keyword evidence="2" id="KW-0805">Transcription regulation</keyword>
<evidence type="ECO:0000256" key="2">
    <source>
        <dbReference type="ARBA" id="ARBA00023015"/>
    </source>
</evidence>